<dbReference type="CDD" id="cd16364">
    <property type="entry name" value="T3SC_I-like"/>
    <property type="match status" value="1"/>
</dbReference>
<evidence type="ECO:0000313" key="1">
    <source>
        <dbReference type="EMBL" id="CDN88947.1"/>
    </source>
</evidence>
<dbReference type="EMBL" id="CCAE010000032">
    <property type="protein sequence ID" value="CDN88947.1"/>
    <property type="molecule type" value="Genomic_DNA"/>
</dbReference>
<keyword evidence="2" id="KW-1185">Reference proteome</keyword>
<name>A0A1L1PPV3_HYDIT</name>
<accession>A0A1L1PPV3</accession>
<proteinExistence type="predicted"/>
<dbReference type="InterPro" id="IPR010261">
    <property type="entry name" value="Tir_chaperone"/>
</dbReference>
<reference evidence="2" key="1">
    <citation type="submission" date="2014-11" db="EMBL/GenBank/DDBJ databases">
        <title>Draft genome sequence of Hydrogenophaga intermedia S1.</title>
        <authorList>
            <person name="Gan H.M."/>
            <person name="Chew T.H."/>
            <person name="Stolz A."/>
        </authorList>
    </citation>
    <scope>NUCLEOTIDE SEQUENCE [LARGE SCALE GENOMIC DNA]</scope>
    <source>
        <strain evidence="2">S1</strain>
    </source>
</reference>
<dbReference type="Proteomes" id="UP000028878">
    <property type="component" value="Unassembled WGS sequence"/>
</dbReference>
<dbReference type="AlphaFoldDB" id="A0A1L1PPV3"/>
<dbReference type="Gene3D" id="3.30.1460.10">
    <property type="match status" value="1"/>
</dbReference>
<evidence type="ECO:0000313" key="2">
    <source>
        <dbReference type="Proteomes" id="UP000028878"/>
    </source>
</evidence>
<dbReference type="GO" id="GO:0030254">
    <property type="term" value="P:protein secretion by the type III secretion system"/>
    <property type="evidence" value="ECO:0007669"/>
    <property type="project" value="InterPro"/>
</dbReference>
<dbReference type="SUPFAM" id="SSF69635">
    <property type="entry name" value="Type III secretory system chaperone-like"/>
    <property type="match status" value="1"/>
</dbReference>
<dbReference type="Pfam" id="PF05932">
    <property type="entry name" value="CesT"/>
    <property type="match status" value="1"/>
</dbReference>
<gene>
    <name evidence="1" type="ORF">BN948_03384</name>
</gene>
<protein>
    <submittedName>
        <fullName evidence="1">Type III secretion chaperone, CesT family</fullName>
    </submittedName>
</protein>
<dbReference type="RefSeq" id="WP_009515708.1">
    <property type="nucleotide sequence ID" value="NZ_CCAE010000032.1"/>
</dbReference>
<organism evidence="1 2">
    <name type="scientific">Hydrogenophaga intermedia</name>
    <dbReference type="NCBI Taxonomy" id="65786"/>
    <lineage>
        <taxon>Bacteria</taxon>
        <taxon>Pseudomonadati</taxon>
        <taxon>Pseudomonadota</taxon>
        <taxon>Betaproteobacteria</taxon>
        <taxon>Burkholderiales</taxon>
        <taxon>Comamonadaceae</taxon>
        <taxon>Hydrogenophaga</taxon>
    </lineage>
</organism>
<sequence>MPHDNAAAVERLARYLGITLSFNGDGVCELIIDGDASITLEGDPHGTSLRVNGAVGHLPDPHEPEALRLLLQANFNGQGTGDASLGLDHVSDAVVLGRTVRMDELGHDGLAPVLEAFANEFAHWREHLPRLIRDAGTVRNPSPASILRG</sequence>